<name>W1PG52_AMBTC</name>
<organism evidence="2 3">
    <name type="scientific">Amborella trichopoda</name>
    <dbReference type="NCBI Taxonomy" id="13333"/>
    <lineage>
        <taxon>Eukaryota</taxon>
        <taxon>Viridiplantae</taxon>
        <taxon>Streptophyta</taxon>
        <taxon>Embryophyta</taxon>
        <taxon>Tracheophyta</taxon>
        <taxon>Spermatophyta</taxon>
        <taxon>Magnoliopsida</taxon>
        <taxon>Amborellales</taxon>
        <taxon>Amborellaceae</taxon>
        <taxon>Amborella</taxon>
    </lineage>
</organism>
<proteinExistence type="predicted"/>
<evidence type="ECO:0000256" key="1">
    <source>
        <dbReference type="SAM" id="MobiDB-lite"/>
    </source>
</evidence>
<dbReference type="Gramene" id="ERN06943">
    <property type="protein sequence ID" value="ERN06943"/>
    <property type="gene ID" value="AMTR_s00005p00264680"/>
</dbReference>
<protein>
    <submittedName>
        <fullName evidence="2">Uncharacterized protein</fullName>
    </submittedName>
</protein>
<dbReference type="EMBL" id="KI393866">
    <property type="protein sequence ID" value="ERN06943.1"/>
    <property type="molecule type" value="Genomic_DNA"/>
</dbReference>
<dbReference type="AlphaFoldDB" id="W1PG52"/>
<evidence type="ECO:0000313" key="3">
    <source>
        <dbReference type="Proteomes" id="UP000017836"/>
    </source>
</evidence>
<gene>
    <name evidence="2" type="ORF">AMTR_s00005p00264680</name>
</gene>
<keyword evidence="3" id="KW-1185">Reference proteome</keyword>
<dbReference type="HOGENOM" id="CLU_2657748_0_0_1"/>
<accession>W1PG52</accession>
<evidence type="ECO:0000313" key="2">
    <source>
        <dbReference type="EMBL" id="ERN06943.1"/>
    </source>
</evidence>
<feature type="region of interest" description="Disordered" evidence="1">
    <location>
        <begin position="1"/>
        <end position="33"/>
    </location>
</feature>
<reference evidence="3" key="1">
    <citation type="journal article" date="2013" name="Science">
        <title>The Amborella genome and the evolution of flowering plants.</title>
        <authorList>
            <consortium name="Amborella Genome Project"/>
        </authorList>
    </citation>
    <scope>NUCLEOTIDE SEQUENCE [LARGE SCALE GENOMIC DNA]</scope>
</reference>
<dbReference type="Proteomes" id="UP000017836">
    <property type="component" value="Unassembled WGS sequence"/>
</dbReference>
<sequence length="76" mass="8699">MAEAGGLPKRKIDAEDGADALHKRRRISGSNFHEDRLQAVSSLSLKKSMISPRIIKLKKHGRRKSRIRPRIKKLMK</sequence>